<dbReference type="HOGENOM" id="CLU_000445_44_1_5"/>
<dbReference type="AlphaFoldDB" id="A0A068T4K8"/>
<dbReference type="EMBL" id="HG938355">
    <property type="protein sequence ID" value="CDN53432.1"/>
    <property type="molecule type" value="Genomic_DNA"/>
</dbReference>
<organism evidence="2 3">
    <name type="scientific">Neorhizobium galegae bv. officinalis bv. officinalis str. HAMBI 1141</name>
    <dbReference type="NCBI Taxonomy" id="1028801"/>
    <lineage>
        <taxon>Bacteria</taxon>
        <taxon>Pseudomonadati</taxon>
        <taxon>Pseudomonadota</taxon>
        <taxon>Alphaproteobacteria</taxon>
        <taxon>Hyphomicrobiales</taxon>
        <taxon>Rhizobiaceae</taxon>
        <taxon>Rhizobium/Agrobacterium group</taxon>
        <taxon>Neorhizobium</taxon>
    </lineage>
</organism>
<dbReference type="KEGG" id="ngl:RG1141_CH10730"/>
<dbReference type="Proteomes" id="UP000028186">
    <property type="component" value="Chromosome I"/>
</dbReference>
<evidence type="ECO:0000259" key="1">
    <source>
        <dbReference type="Pfam" id="PF01965"/>
    </source>
</evidence>
<dbReference type="CDD" id="cd03139">
    <property type="entry name" value="GATase1_PfpI_2"/>
    <property type="match status" value="1"/>
</dbReference>
<sequence length="235" mass="25094">MSVSAPPREIGFVLFAGLTQLDLTGPWEVLTRLPNTRCHLLAEGRAPVRSASGLSIVPSMLLEECGQLDIVVVPGGPGHLDAMQDERLLSFLQRQEPGCQFLMAACTGTLVLAAAGLLQGYECTTHWTALHRLSAFGAMPVNRRVVFDRTRATGGGVTAGIDLGLLMAAKLAGEDVARKIQLMMEYAPEPPFAGSPMTAHPSTVKALEAPSDIADQIRAIDADAISRLRRDARLV</sequence>
<gene>
    <name evidence="2" type="ORF">RG1141_CH10730</name>
</gene>
<name>A0A068T4K8_NEOGA</name>
<protein>
    <submittedName>
        <fullName evidence="2">Cyclohexyl-isocyanide hydratase</fullName>
    </submittedName>
</protein>
<evidence type="ECO:0000313" key="2">
    <source>
        <dbReference type="EMBL" id="CDN53432.1"/>
    </source>
</evidence>
<evidence type="ECO:0000313" key="3">
    <source>
        <dbReference type="Proteomes" id="UP000028186"/>
    </source>
</evidence>
<dbReference type="InterPro" id="IPR052158">
    <property type="entry name" value="INH-QAR"/>
</dbReference>
<dbReference type="InterPro" id="IPR002818">
    <property type="entry name" value="DJ-1/PfpI"/>
</dbReference>
<dbReference type="Pfam" id="PF01965">
    <property type="entry name" value="DJ-1_PfpI"/>
    <property type="match status" value="1"/>
</dbReference>
<feature type="domain" description="DJ-1/PfpI" evidence="1">
    <location>
        <begin position="10"/>
        <end position="166"/>
    </location>
</feature>
<dbReference type="PANTHER" id="PTHR43130">
    <property type="entry name" value="ARAC-FAMILY TRANSCRIPTIONAL REGULATOR"/>
    <property type="match status" value="1"/>
</dbReference>
<dbReference type="eggNOG" id="COG0693">
    <property type="taxonomic scope" value="Bacteria"/>
</dbReference>
<dbReference type="PANTHER" id="PTHR43130:SF2">
    <property type="entry name" value="DJ-1_PFPI DOMAIN-CONTAINING PROTEIN"/>
    <property type="match status" value="1"/>
</dbReference>
<reference evidence="3" key="1">
    <citation type="journal article" date="2014" name="BMC Genomics">
        <title>Genome sequencing of two Neorhizobium galegae strains reveals a noeT gene responsible for the unusual acetylation of the nodulation factors.</title>
        <authorList>
            <person name="Osterman J."/>
            <person name="Marsh J."/>
            <person name="Laine P.K."/>
            <person name="Zeng Z."/>
            <person name="Alatalo E."/>
            <person name="Sullivan J.T."/>
            <person name="Young J.P."/>
            <person name="Thomas-Oates J."/>
            <person name="Paulin L."/>
            <person name="Lindstrom K."/>
        </authorList>
    </citation>
    <scope>NUCLEOTIDE SEQUENCE [LARGE SCALE GENOMIC DNA]</scope>
    <source>
        <strain evidence="3">HAMBI 1141</strain>
    </source>
</reference>
<dbReference type="GO" id="GO:0006355">
    <property type="term" value="P:regulation of DNA-templated transcription"/>
    <property type="evidence" value="ECO:0007669"/>
    <property type="project" value="TreeGrafter"/>
</dbReference>
<dbReference type="InterPro" id="IPR029062">
    <property type="entry name" value="Class_I_gatase-like"/>
</dbReference>
<dbReference type="PATRIC" id="fig|1028801.3.peg.1101"/>
<proteinExistence type="predicted"/>
<dbReference type="Gene3D" id="3.40.50.880">
    <property type="match status" value="1"/>
</dbReference>
<accession>A0A068T4K8</accession>
<dbReference type="SUPFAM" id="SSF52317">
    <property type="entry name" value="Class I glutamine amidotransferase-like"/>
    <property type="match status" value="1"/>
</dbReference>